<reference evidence="2" key="2">
    <citation type="journal article" date="2021" name="Sci. Rep.">
        <title>The distribution of antibiotic resistance genes in chicken gut microbiota commensals.</title>
        <authorList>
            <person name="Juricova H."/>
            <person name="Matiasovicova J."/>
            <person name="Kubasova T."/>
            <person name="Cejkova D."/>
            <person name="Rychlik I."/>
        </authorList>
    </citation>
    <scope>NUCLEOTIDE SEQUENCE</scope>
    <source>
        <strain evidence="2">An824</strain>
    </source>
</reference>
<accession>A0A939B8T9</accession>
<reference evidence="2" key="1">
    <citation type="submission" date="2020-08" db="EMBL/GenBank/DDBJ databases">
        <authorList>
            <person name="Cejkova D."/>
            <person name="Kubasova T."/>
            <person name="Jahodarova E."/>
            <person name="Rychlik I."/>
        </authorList>
    </citation>
    <scope>NUCLEOTIDE SEQUENCE</scope>
    <source>
        <strain evidence="2">An824</strain>
    </source>
</reference>
<dbReference type="Pfam" id="PF00873">
    <property type="entry name" value="ACR_tran"/>
    <property type="match status" value="1"/>
</dbReference>
<feature type="non-terminal residue" evidence="2">
    <location>
        <position position="67"/>
    </location>
</feature>
<protein>
    <submittedName>
        <fullName evidence="2">Efflux RND transporter permease subunit</fullName>
    </submittedName>
</protein>
<gene>
    <name evidence="2" type="ORF">H6A34_13340</name>
</gene>
<dbReference type="PRINTS" id="PR00702">
    <property type="entry name" value="ACRIFLAVINRP"/>
</dbReference>
<evidence type="ECO:0000313" key="3">
    <source>
        <dbReference type="Proteomes" id="UP000706891"/>
    </source>
</evidence>
<dbReference type="PANTHER" id="PTHR32063:SF9">
    <property type="entry name" value="SIMILAR TO MULTIDRUG RESISTANCE PROTEIN MEXB"/>
    <property type="match status" value="1"/>
</dbReference>
<sequence length="67" mass="7177">MRLDNFIKRPVLSTVISILTVILGLIGLVSLPMEQYPDVAPPTVSVSANYQGANAQTVLNSVIVPLE</sequence>
<dbReference type="Proteomes" id="UP000706891">
    <property type="component" value="Unassembled WGS sequence"/>
</dbReference>
<dbReference type="EMBL" id="JACJJG010000139">
    <property type="protein sequence ID" value="MBM6674847.1"/>
    <property type="molecule type" value="Genomic_DNA"/>
</dbReference>
<keyword evidence="1" id="KW-1133">Transmembrane helix</keyword>
<organism evidence="2 3">
    <name type="scientific">Marseilla massiliensis</name>
    <dbReference type="NCBI Taxonomy" id="1841864"/>
    <lineage>
        <taxon>Bacteria</taxon>
        <taxon>Pseudomonadati</taxon>
        <taxon>Bacteroidota</taxon>
        <taxon>Bacteroidia</taxon>
        <taxon>Bacteroidales</taxon>
        <taxon>Prevotellaceae</taxon>
        <taxon>Marseilla</taxon>
    </lineage>
</organism>
<name>A0A939B8T9_9BACT</name>
<evidence type="ECO:0000313" key="2">
    <source>
        <dbReference type="EMBL" id="MBM6674847.1"/>
    </source>
</evidence>
<dbReference type="Gene3D" id="1.20.1640.10">
    <property type="entry name" value="Multidrug efflux transporter AcrB transmembrane domain"/>
    <property type="match status" value="1"/>
</dbReference>
<dbReference type="GO" id="GO:0005886">
    <property type="term" value="C:plasma membrane"/>
    <property type="evidence" value="ECO:0007669"/>
    <property type="project" value="TreeGrafter"/>
</dbReference>
<keyword evidence="1" id="KW-0812">Transmembrane</keyword>
<dbReference type="PANTHER" id="PTHR32063">
    <property type="match status" value="1"/>
</dbReference>
<proteinExistence type="predicted"/>
<keyword evidence="3" id="KW-1185">Reference proteome</keyword>
<dbReference type="InterPro" id="IPR001036">
    <property type="entry name" value="Acrflvin-R"/>
</dbReference>
<dbReference type="AlphaFoldDB" id="A0A939B8T9"/>
<evidence type="ECO:0000256" key="1">
    <source>
        <dbReference type="SAM" id="Phobius"/>
    </source>
</evidence>
<dbReference type="Gene3D" id="3.30.70.1430">
    <property type="entry name" value="Multidrug efflux transporter AcrB pore domain"/>
    <property type="match status" value="1"/>
</dbReference>
<dbReference type="GO" id="GO:0042910">
    <property type="term" value="F:xenobiotic transmembrane transporter activity"/>
    <property type="evidence" value="ECO:0007669"/>
    <property type="project" value="TreeGrafter"/>
</dbReference>
<dbReference type="RefSeq" id="WP_205105918.1">
    <property type="nucleotide sequence ID" value="NZ_JACJJG010000139.1"/>
</dbReference>
<comment type="caution">
    <text evidence="2">The sequence shown here is derived from an EMBL/GenBank/DDBJ whole genome shotgun (WGS) entry which is preliminary data.</text>
</comment>
<feature type="transmembrane region" description="Helical" evidence="1">
    <location>
        <begin position="12"/>
        <end position="33"/>
    </location>
</feature>
<keyword evidence="1" id="KW-0472">Membrane</keyword>